<dbReference type="GO" id="GO:0006935">
    <property type="term" value="P:chemotaxis"/>
    <property type="evidence" value="ECO:0007669"/>
    <property type="project" value="InterPro"/>
</dbReference>
<gene>
    <name evidence="2" type="ORF">FHR87_002284</name>
</gene>
<comment type="caution">
    <text evidence="2">The sequence shown here is derived from an EMBL/GenBank/DDBJ whole genome shotgun (WGS) entry which is preliminary data.</text>
</comment>
<organism evidence="2 3">
    <name type="scientific">Azomonas macrocytogenes</name>
    <name type="common">Azotobacter macrocytogenes</name>
    <dbReference type="NCBI Taxonomy" id="69962"/>
    <lineage>
        <taxon>Bacteria</taxon>
        <taxon>Pseudomonadati</taxon>
        <taxon>Pseudomonadota</taxon>
        <taxon>Gammaproteobacteria</taxon>
        <taxon>Pseudomonadales</taxon>
        <taxon>Pseudomonadaceae</taxon>
        <taxon>Azomonas</taxon>
    </lineage>
</organism>
<dbReference type="InterPro" id="IPR002545">
    <property type="entry name" value="CheW-lke_dom"/>
</dbReference>
<evidence type="ECO:0000259" key="1">
    <source>
        <dbReference type="SMART" id="SM00260"/>
    </source>
</evidence>
<dbReference type="RefSeq" id="WP_183166786.1">
    <property type="nucleotide sequence ID" value="NZ_JACHXI010000010.1"/>
</dbReference>
<dbReference type="Proteomes" id="UP000549250">
    <property type="component" value="Unassembled WGS sequence"/>
</dbReference>
<name>A0A839T6G3_AZOMA</name>
<protein>
    <submittedName>
        <fullName evidence="2">Chemosensory pili system protein ChpC</fullName>
    </submittedName>
</protein>
<dbReference type="AlphaFoldDB" id="A0A839T6G3"/>
<dbReference type="GO" id="GO:0007165">
    <property type="term" value="P:signal transduction"/>
    <property type="evidence" value="ECO:0007669"/>
    <property type="project" value="InterPro"/>
</dbReference>
<dbReference type="EMBL" id="JACHXI010000010">
    <property type="protein sequence ID" value="MBB3103874.1"/>
    <property type="molecule type" value="Genomic_DNA"/>
</dbReference>
<dbReference type="SUPFAM" id="SSF50341">
    <property type="entry name" value="CheW-like"/>
    <property type="match status" value="1"/>
</dbReference>
<keyword evidence="3" id="KW-1185">Reference proteome</keyword>
<proteinExistence type="predicted"/>
<feature type="domain" description="CheW-like" evidence="1">
    <location>
        <begin position="11"/>
        <end position="147"/>
    </location>
</feature>
<sequence length="156" mass="17106">MNSLLVRQEGEERLACLLLPLADRQLLLPNVAIAELISFRAPQPVADLPSWFLGWICWRDLQLPLLSFEEVSAGQVRFVCANRIAVLNALGGREQLKFIALLIQGIPRSVRVDSDLAAIGAKLAPFELEVVSLGDEQASIPDLAGLEQLLVDLELV</sequence>
<dbReference type="InterPro" id="IPR036061">
    <property type="entry name" value="CheW-like_dom_sf"/>
</dbReference>
<evidence type="ECO:0000313" key="3">
    <source>
        <dbReference type="Proteomes" id="UP000549250"/>
    </source>
</evidence>
<dbReference type="SMART" id="SM00260">
    <property type="entry name" value="CheW"/>
    <property type="match status" value="1"/>
</dbReference>
<accession>A0A839T6G3</accession>
<dbReference type="Pfam" id="PF01584">
    <property type="entry name" value="CheW"/>
    <property type="match status" value="1"/>
</dbReference>
<evidence type="ECO:0000313" key="2">
    <source>
        <dbReference type="EMBL" id="MBB3103874.1"/>
    </source>
</evidence>
<reference evidence="2 3" key="1">
    <citation type="submission" date="2020-08" db="EMBL/GenBank/DDBJ databases">
        <title>Genomic Encyclopedia of Type Strains, Phase III (KMG-III): the genomes of soil and plant-associated and newly described type strains.</title>
        <authorList>
            <person name="Whitman W."/>
        </authorList>
    </citation>
    <scope>NUCLEOTIDE SEQUENCE [LARGE SCALE GENOMIC DNA]</scope>
    <source>
        <strain evidence="2 3">CECT 4462</strain>
    </source>
</reference>